<dbReference type="SUPFAM" id="SSF54695">
    <property type="entry name" value="POZ domain"/>
    <property type="match status" value="1"/>
</dbReference>
<dbReference type="Pfam" id="PF02214">
    <property type="entry name" value="BTB_2"/>
    <property type="match status" value="1"/>
</dbReference>
<dbReference type="AlphaFoldDB" id="A0A183IJ71"/>
<dbReference type="PANTHER" id="PTHR14499">
    <property type="entry name" value="POTASSIUM CHANNEL TETRAMERIZATION DOMAIN-CONTAINING"/>
    <property type="match status" value="1"/>
</dbReference>
<reference evidence="2 3" key="2">
    <citation type="submission" date="2018-11" db="EMBL/GenBank/DDBJ databases">
        <authorList>
            <consortium name="Pathogen Informatics"/>
        </authorList>
    </citation>
    <scope>NUCLEOTIDE SEQUENCE [LARGE SCALE GENOMIC DNA]</scope>
</reference>
<dbReference type="GO" id="GO:0051260">
    <property type="term" value="P:protein homooligomerization"/>
    <property type="evidence" value="ECO:0007669"/>
    <property type="project" value="InterPro"/>
</dbReference>
<organism evidence="4">
    <name type="scientific">Soboliphyme baturini</name>
    <dbReference type="NCBI Taxonomy" id="241478"/>
    <lineage>
        <taxon>Eukaryota</taxon>
        <taxon>Metazoa</taxon>
        <taxon>Ecdysozoa</taxon>
        <taxon>Nematoda</taxon>
        <taxon>Enoplea</taxon>
        <taxon>Dorylaimia</taxon>
        <taxon>Dioctophymatida</taxon>
        <taxon>Dioctophymatoidea</taxon>
        <taxon>Soboliphymatidae</taxon>
        <taxon>Soboliphyme</taxon>
    </lineage>
</organism>
<evidence type="ECO:0000313" key="3">
    <source>
        <dbReference type="Proteomes" id="UP000270296"/>
    </source>
</evidence>
<evidence type="ECO:0000313" key="2">
    <source>
        <dbReference type="EMBL" id="VDP01980.1"/>
    </source>
</evidence>
<dbReference type="InterPro" id="IPR000210">
    <property type="entry name" value="BTB/POZ_dom"/>
</dbReference>
<dbReference type="InterPro" id="IPR011333">
    <property type="entry name" value="SKP1/BTB/POZ_sf"/>
</dbReference>
<dbReference type="OrthoDB" id="2414723at2759"/>
<dbReference type="EMBL" id="UZAM01007879">
    <property type="protein sequence ID" value="VDP01980.1"/>
    <property type="molecule type" value="Genomic_DNA"/>
</dbReference>
<gene>
    <name evidence="2" type="ORF">SBAD_LOCUS3667</name>
</gene>
<reference evidence="4" key="1">
    <citation type="submission" date="2016-06" db="UniProtKB">
        <authorList>
            <consortium name="WormBaseParasite"/>
        </authorList>
    </citation>
    <scope>IDENTIFICATION</scope>
</reference>
<keyword evidence="3" id="KW-1185">Reference proteome</keyword>
<name>A0A183IJ71_9BILA</name>
<feature type="domain" description="BTB" evidence="1">
    <location>
        <begin position="137"/>
        <end position="246"/>
    </location>
</feature>
<dbReference type="CDD" id="cd18316">
    <property type="entry name" value="BTB_POZ_KCTD-like"/>
    <property type="match status" value="1"/>
</dbReference>
<dbReference type="Gene3D" id="3.30.710.10">
    <property type="entry name" value="Potassium Channel Kv1.1, Chain A"/>
    <property type="match status" value="1"/>
</dbReference>
<accession>A0A183IJ71</accession>
<evidence type="ECO:0000313" key="4">
    <source>
        <dbReference type="WBParaSite" id="SBAD_0000383101-mRNA-1"/>
    </source>
</evidence>
<dbReference type="SMART" id="SM00225">
    <property type="entry name" value="BTB"/>
    <property type="match status" value="1"/>
</dbReference>
<dbReference type="PANTHER" id="PTHR14499:SF135">
    <property type="entry name" value="BTB DOMAIN-CONTAINING PROTEIN-RELATED"/>
    <property type="match status" value="1"/>
</dbReference>
<dbReference type="InterPro" id="IPR003131">
    <property type="entry name" value="T1-type_BTB"/>
</dbReference>
<dbReference type="Proteomes" id="UP000270296">
    <property type="component" value="Unassembled WGS sequence"/>
</dbReference>
<proteinExistence type="predicted"/>
<dbReference type="WBParaSite" id="SBAD_0000383101-mRNA-1">
    <property type="protein sequence ID" value="SBAD_0000383101-mRNA-1"/>
    <property type="gene ID" value="SBAD_0000383101"/>
</dbReference>
<evidence type="ECO:0000259" key="1">
    <source>
        <dbReference type="SMART" id="SM00225"/>
    </source>
</evidence>
<sequence length="288" mass="32393">MPKDYQILVSREIGYRKGAVLRMAVEAYTTMEGLKLAWPQLVDSVGDALGFVNATIASVDDGDNNNALSCKRDISTGTPGNYRIYMRILMFLDRKAMDSYLPKLKSYLPSANFGGFNSGTLKLIPATSHMAVKPNDEILTISIGGKRYTLSRSLLTVDQRSKLADWFKPGSSKSYITDKAGHTFLDRDGKTFRHVLNYLRFKKEKIPAVFCLPSKPDELARLCAEATFLQMDELRSFCVSMLKKYNLEEENYITPFVETILKEYDFWNAAKGGKKSASACADEGEYSW</sequence>
<protein>
    <submittedName>
        <fullName evidence="4">BTB domain-containing protein</fullName>
    </submittedName>
</protein>